<evidence type="ECO:0000259" key="1">
    <source>
        <dbReference type="Pfam" id="PF10644"/>
    </source>
</evidence>
<reference evidence="2" key="1">
    <citation type="submission" date="2021-01" db="EMBL/GenBank/DDBJ databases">
        <authorList>
            <person name="Corre E."/>
            <person name="Pelletier E."/>
            <person name="Niang G."/>
            <person name="Scheremetjew M."/>
            <person name="Finn R."/>
            <person name="Kale V."/>
            <person name="Holt S."/>
            <person name="Cochrane G."/>
            <person name="Meng A."/>
            <person name="Brown T."/>
            <person name="Cohen L."/>
        </authorList>
    </citation>
    <scope>NUCLEOTIDE SEQUENCE</scope>
    <source>
        <strain evidence="2">Pbaha01</strain>
    </source>
</reference>
<dbReference type="SUPFAM" id="SSF52490">
    <property type="entry name" value="Tubulin nucleotide-binding domain-like"/>
    <property type="match status" value="1"/>
</dbReference>
<dbReference type="InterPro" id="IPR019605">
    <property type="entry name" value="Misato_II_tubulin-like"/>
</dbReference>
<dbReference type="EMBL" id="HBEG01020907">
    <property type="protein sequence ID" value="CAD8357242.1"/>
    <property type="molecule type" value="Transcribed_RNA"/>
</dbReference>
<protein>
    <recommendedName>
        <fullName evidence="1">Misato Segment II tubulin-like domain-containing protein</fullName>
    </recommendedName>
</protein>
<dbReference type="Gene3D" id="3.40.50.1440">
    <property type="entry name" value="Tubulin/FtsZ, GTPase domain"/>
    <property type="match status" value="1"/>
</dbReference>
<dbReference type="PANTHER" id="PTHR13391:SF0">
    <property type="entry name" value="PROTEIN MISATO HOMOLOG 1"/>
    <property type="match status" value="1"/>
</dbReference>
<dbReference type="Pfam" id="PF10644">
    <property type="entry name" value="Misat_Tub_SegII"/>
    <property type="match status" value="1"/>
</dbReference>
<proteinExistence type="predicted"/>
<evidence type="ECO:0000313" key="2">
    <source>
        <dbReference type="EMBL" id="CAD8357242.1"/>
    </source>
</evidence>
<dbReference type="GO" id="GO:0007005">
    <property type="term" value="P:mitochondrion organization"/>
    <property type="evidence" value="ECO:0007669"/>
    <property type="project" value="InterPro"/>
</dbReference>
<dbReference type="GO" id="GO:0005737">
    <property type="term" value="C:cytoplasm"/>
    <property type="evidence" value="ECO:0007669"/>
    <property type="project" value="TreeGrafter"/>
</dbReference>
<accession>A0A7S0A9Y2</accession>
<dbReference type="PANTHER" id="PTHR13391">
    <property type="entry name" value="MITOCHONDRIAL DISTRIBUTION REGULATOR MISATO"/>
    <property type="match status" value="1"/>
</dbReference>
<sequence>MEVLTLQFGNFANHIGAHFWNFQDEIAALEAGSAHNVHTDPTDFERLHSQAEHSDGVHWRPRLLLVDRRGALYSACPAKQHGQPEPEPESHESPSLLWDHATASHCSEPLESHSFQQDLEREDAAGVGGECGEPRASAVYDFRNSVRSWTDYLKVQLPAASVHELQGWQHGVAPFATYFDGLQVRGSRDEEPLLELARRQLELCDQLDAVHAVLDMHNGFSGVADVVLRWVQEEQPKCGKFVLAVQPDMPANEPSGSELEGLSQDTAATVAPADTEACAWVSAAFSFAGLLDTGIDIWTPAAVPLWNIARRPPALAGLNQRSAYESSALIAAALETASLPYRLCGGRRPSQFLATLAPAYRPVCGLLQALPLPCEDCSQSGGTAGRTLAELSPHFLDLASTPALPDNPYTSLVLRGETPHRLLSLCSCLPARARCNSFVHPASLPLPLPFPQLFGLQVSCRGVLPLRPPAAPARLLGEEVEACPVATQLHASAGAGRCAAMQRMRRAVWLHQRSAWAAAARQRYGIEADEFREALEAMVEHAEGSGAVASSDEAEGEEA</sequence>
<gene>
    <name evidence="2" type="ORF">PBAH0796_LOCUS12609</name>
</gene>
<dbReference type="InterPro" id="IPR036525">
    <property type="entry name" value="Tubulin/FtsZ_GTPase_sf"/>
</dbReference>
<feature type="domain" description="Misato Segment II tubulin-like" evidence="1">
    <location>
        <begin position="2"/>
        <end position="121"/>
    </location>
</feature>
<organism evidence="2">
    <name type="scientific">Pyrodinium bahamense</name>
    <dbReference type="NCBI Taxonomy" id="73915"/>
    <lineage>
        <taxon>Eukaryota</taxon>
        <taxon>Sar</taxon>
        <taxon>Alveolata</taxon>
        <taxon>Dinophyceae</taxon>
        <taxon>Gonyaulacales</taxon>
        <taxon>Pyrocystaceae</taxon>
        <taxon>Pyrodinium</taxon>
    </lineage>
</organism>
<name>A0A7S0A9Y2_9DINO</name>
<dbReference type="InterPro" id="IPR049942">
    <property type="entry name" value="DML1/Misato"/>
</dbReference>
<dbReference type="AlphaFoldDB" id="A0A7S0A9Y2"/>